<organism evidence="5 6">
    <name type="scientific">Klenkia brasiliensis</name>
    <dbReference type="NCBI Taxonomy" id="333142"/>
    <lineage>
        <taxon>Bacteria</taxon>
        <taxon>Bacillati</taxon>
        <taxon>Actinomycetota</taxon>
        <taxon>Actinomycetes</taxon>
        <taxon>Geodermatophilales</taxon>
        <taxon>Geodermatophilaceae</taxon>
        <taxon>Klenkia</taxon>
    </lineage>
</organism>
<evidence type="ECO:0000256" key="3">
    <source>
        <dbReference type="ARBA" id="ARBA00023239"/>
    </source>
</evidence>
<keyword evidence="6" id="KW-1185">Reference proteome</keyword>
<evidence type="ECO:0000313" key="6">
    <source>
        <dbReference type="Proteomes" id="UP000198863"/>
    </source>
</evidence>
<keyword evidence="2" id="KW-0479">Metal-binding</keyword>
<evidence type="ECO:0000259" key="4">
    <source>
        <dbReference type="Pfam" id="PF03328"/>
    </source>
</evidence>
<dbReference type="InterPro" id="IPR050251">
    <property type="entry name" value="HpcH-HpaI_aldolase"/>
</dbReference>
<dbReference type="SUPFAM" id="SSF51621">
    <property type="entry name" value="Phosphoenolpyruvate/pyruvate domain"/>
    <property type="match status" value="1"/>
</dbReference>
<dbReference type="GO" id="GO:0005737">
    <property type="term" value="C:cytoplasm"/>
    <property type="evidence" value="ECO:0007669"/>
    <property type="project" value="TreeGrafter"/>
</dbReference>
<name>A0A1G7PBJ1_9ACTN</name>
<proteinExistence type="inferred from homology"/>
<sequence length="238" mass="23992">MTTSTTSGFGPRSRGVWCTEAGPGGLWRLAGAGFDWVSVDLQHGRYDRRELLEAARGWPGPAELVVRVPALDFPAIGLALDAGAAAVVVPQVEDAAGARAAVEAAHYPPLGRRSAGQLGPTWGGPTRDEVLCAVMVESAAALADVEAIAAVPGVGMVFIGPNDLSLSLGTTVDALLDDRSPGSPLARITAACAAAGVPVGAYGGDPATAERFRAHGIGCLAVATDLWITQAGAAAAFG</sequence>
<dbReference type="GO" id="GO:0016832">
    <property type="term" value="F:aldehyde-lyase activity"/>
    <property type="evidence" value="ECO:0007669"/>
    <property type="project" value="TreeGrafter"/>
</dbReference>
<dbReference type="Pfam" id="PF03328">
    <property type="entry name" value="HpcH_HpaI"/>
    <property type="match status" value="1"/>
</dbReference>
<dbReference type="InterPro" id="IPR040442">
    <property type="entry name" value="Pyrv_kinase-like_dom_sf"/>
</dbReference>
<protein>
    <submittedName>
        <fullName evidence="5">4-hydroxy-2-oxoheptanedioate aldolase</fullName>
    </submittedName>
</protein>
<dbReference type="Proteomes" id="UP000198863">
    <property type="component" value="Unassembled WGS sequence"/>
</dbReference>
<feature type="domain" description="HpcH/HpaI aldolase/citrate lyase" evidence="4">
    <location>
        <begin position="16"/>
        <end position="226"/>
    </location>
</feature>
<dbReference type="EMBL" id="FNCF01000002">
    <property type="protein sequence ID" value="SDF83672.1"/>
    <property type="molecule type" value="Genomic_DNA"/>
</dbReference>
<gene>
    <name evidence="5" type="ORF">SAMN05660324_1026</name>
</gene>
<dbReference type="Gene3D" id="3.20.20.60">
    <property type="entry name" value="Phosphoenolpyruvate-binding domains"/>
    <property type="match status" value="1"/>
</dbReference>
<dbReference type="OrthoDB" id="3353438at2"/>
<evidence type="ECO:0000313" key="5">
    <source>
        <dbReference type="EMBL" id="SDF83672.1"/>
    </source>
</evidence>
<accession>A0A1G7PBJ1</accession>
<keyword evidence="3" id="KW-0456">Lyase</keyword>
<dbReference type="RefSeq" id="WP_091059545.1">
    <property type="nucleotide sequence ID" value="NZ_FNCF01000002.1"/>
</dbReference>
<evidence type="ECO:0000256" key="2">
    <source>
        <dbReference type="ARBA" id="ARBA00022723"/>
    </source>
</evidence>
<dbReference type="InterPro" id="IPR015813">
    <property type="entry name" value="Pyrv/PenolPyrv_kinase-like_dom"/>
</dbReference>
<dbReference type="PANTHER" id="PTHR30502:SF0">
    <property type="entry name" value="PHOSPHOENOLPYRUVATE CARBOXYLASE FAMILY PROTEIN"/>
    <property type="match status" value="1"/>
</dbReference>
<evidence type="ECO:0000256" key="1">
    <source>
        <dbReference type="ARBA" id="ARBA00005568"/>
    </source>
</evidence>
<dbReference type="GO" id="GO:0046872">
    <property type="term" value="F:metal ion binding"/>
    <property type="evidence" value="ECO:0007669"/>
    <property type="project" value="UniProtKB-KW"/>
</dbReference>
<reference evidence="6" key="1">
    <citation type="submission" date="2016-10" db="EMBL/GenBank/DDBJ databases">
        <authorList>
            <person name="Varghese N."/>
            <person name="Submissions S."/>
        </authorList>
    </citation>
    <scope>NUCLEOTIDE SEQUENCE [LARGE SCALE GENOMIC DNA]</scope>
    <source>
        <strain evidence="6">DSM 44526</strain>
    </source>
</reference>
<dbReference type="PANTHER" id="PTHR30502">
    <property type="entry name" value="2-KETO-3-DEOXY-L-RHAMNONATE ALDOLASE"/>
    <property type="match status" value="1"/>
</dbReference>
<comment type="similarity">
    <text evidence="1">Belongs to the HpcH/HpaI aldolase family.</text>
</comment>
<dbReference type="InterPro" id="IPR005000">
    <property type="entry name" value="Aldolase/citrate-lyase_domain"/>
</dbReference>
<dbReference type="AlphaFoldDB" id="A0A1G7PBJ1"/>